<evidence type="ECO:0000313" key="3">
    <source>
        <dbReference type="EMBL" id="RSM45224.1"/>
    </source>
</evidence>
<accession>A0A428WQ85</accession>
<reference evidence="3 4" key="1">
    <citation type="submission" date="2018-05" db="EMBL/GenBank/DDBJ databases">
        <title>Evolution of GPA BGCs.</title>
        <authorList>
            <person name="Waglechner N."/>
            <person name="Wright G.D."/>
        </authorList>
    </citation>
    <scope>NUCLEOTIDE SEQUENCE [LARGE SCALE GENOMIC DNA]</scope>
    <source>
        <strain evidence="3 4">DSM 5908</strain>
    </source>
</reference>
<feature type="compositionally biased region" description="Low complexity" evidence="1">
    <location>
        <begin position="9"/>
        <end position="18"/>
    </location>
</feature>
<feature type="region of interest" description="Disordered" evidence="1">
    <location>
        <begin position="1"/>
        <end position="98"/>
    </location>
</feature>
<keyword evidence="2" id="KW-0812">Transmembrane</keyword>
<organism evidence="3 4">
    <name type="scientific">Amycolatopsis balhimycina DSM 5908</name>
    <dbReference type="NCBI Taxonomy" id="1081091"/>
    <lineage>
        <taxon>Bacteria</taxon>
        <taxon>Bacillati</taxon>
        <taxon>Actinomycetota</taxon>
        <taxon>Actinomycetes</taxon>
        <taxon>Pseudonocardiales</taxon>
        <taxon>Pseudonocardiaceae</taxon>
        <taxon>Amycolatopsis</taxon>
    </lineage>
</organism>
<feature type="transmembrane region" description="Helical" evidence="2">
    <location>
        <begin position="102"/>
        <end position="124"/>
    </location>
</feature>
<dbReference type="AlphaFoldDB" id="A0A428WQ85"/>
<keyword evidence="2" id="KW-1133">Transmembrane helix</keyword>
<keyword evidence="2" id="KW-0472">Membrane</keyword>
<dbReference type="RefSeq" id="WP_125591670.1">
    <property type="nucleotide sequence ID" value="NZ_QHHU01000017.1"/>
</dbReference>
<feature type="compositionally biased region" description="Pro residues" evidence="1">
    <location>
        <begin position="63"/>
        <end position="74"/>
    </location>
</feature>
<feature type="compositionally biased region" description="Low complexity" evidence="1">
    <location>
        <begin position="75"/>
        <end position="84"/>
    </location>
</feature>
<name>A0A428WQ85_AMYBA</name>
<evidence type="ECO:0000256" key="1">
    <source>
        <dbReference type="SAM" id="MobiDB-lite"/>
    </source>
</evidence>
<evidence type="ECO:0000256" key="2">
    <source>
        <dbReference type="SAM" id="Phobius"/>
    </source>
</evidence>
<feature type="compositionally biased region" description="Pro residues" evidence="1">
    <location>
        <begin position="85"/>
        <end position="95"/>
    </location>
</feature>
<dbReference type="OrthoDB" id="4749283at2"/>
<gene>
    <name evidence="3" type="ORF">DMA12_14455</name>
</gene>
<feature type="compositionally biased region" description="Low complexity" evidence="1">
    <location>
        <begin position="32"/>
        <end position="61"/>
    </location>
</feature>
<evidence type="ECO:0000313" key="4">
    <source>
        <dbReference type="Proteomes" id="UP000286716"/>
    </source>
</evidence>
<dbReference type="EMBL" id="QHHU01000017">
    <property type="protein sequence ID" value="RSM45224.1"/>
    <property type="molecule type" value="Genomic_DNA"/>
</dbReference>
<comment type="caution">
    <text evidence="3">The sequence shown here is derived from an EMBL/GenBank/DDBJ whole genome shotgun (WGS) entry which is preliminary data.</text>
</comment>
<protein>
    <submittedName>
        <fullName evidence="3">Uncharacterized protein</fullName>
    </submittedName>
</protein>
<sequence length="270" mass="27766">MSVPPPAPGGQQPVGQPDPYGPPPGGQPPQQPYGQPQQPYGQPQQPYGQPGAYGQPPQGQPGQPGPYGPPPGQFPPGQGFAPGQPGFPPAPPAPPKKSKARLIGGAIAIVVVIAGGIFVAVNILQSPATSNAGDCLTITEFTRGGDDPAKADCNDPKANVKIAKKLDSSSEDCPGGPDAGYDTYSVSGRRSSSYKLCLMINAKQGDCLANFTSTTKGYVKVPCTDPSKDGELVKVVTGQADKNVCEGTDATRVAVYPEPATTMCVKTNER</sequence>
<feature type="compositionally biased region" description="Pro residues" evidence="1">
    <location>
        <begin position="19"/>
        <end position="31"/>
    </location>
</feature>
<dbReference type="Proteomes" id="UP000286716">
    <property type="component" value="Unassembled WGS sequence"/>
</dbReference>
<proteinExistence type="predicted"/>
<keyword evidence="4" id="KW-1185">Reference proteome</keyword>